<dbReference type="GO" id="GO:0016020">
    <property type="term" value="C:membrane"/>
    <property type="evidence" value="ECO:0007669"/>
    <property type="project" value="UniProtKB-SubCell"/>
</dbReference>
<evidence type="ECO:0000256" key="1">
    <source>
        <dbReference type="ARBA" id="ARBA00004370"/>
    </source>
</evidence>
<evidence type="ECO:0000259" key="10">
    <source>
        <dbReference type="PROSITE" id="PS51186"/>
    </source>
</evidence>
<dbReference type="PANTHER" id="PTHR13683:SF375">
    <property type="entry name" value="PEPTIDASE A1 DOMAIN-CONTAINING PROTEIN"/>
    <property type="match status" value="1"/>
</dbReference>
<dbReference type="Gene3D" id="2.40.70.10">
    <property type="entry name" value="Acid Proteases"/>
    <property type="match status" value="1"/>
</dbReference>
<dbReference type="InterPro" id="IPR021109">
    <property type="entry name" value="Peptidase_aspartic_dom_sf"/>
</dbReference>
<protein>
    <submittedName>
        <fullName evidence="12">Protein ASPARTIC PROTEASE IN GUARD CELL 1</fullName>
    </submittedName>
</protein>
<keyword evidence="13" id="KW-1185">Reference proteome</keyword>
<dbReference type="SUPFAM" id="SSF50630">
    <property type="entry name" value="Acid proteases"/>
    <property type="match status" value="1"/>
</dbReference>
<dbReference type="InterPro" id="IPR016181">
    <property type="entry name" value="Acyl_CoA_acyltransferase"/>
</dbReference>
<dbReference type="CDD" id="cd04301">
    <property type="entry name" value="NAT_SF"/>
    <property type="match status" value="1"/>
</dbReference>
<comment type="subcellular location">
    <subcellularLocation>
        <location evidence="1">Membrane</location>
    </subcellularLocation>
</comment>
<dbReference type="PROSITE" id="PS51767">
    <property type="entry name" value="PEPTIDASE_A1"/>
    <property type="match status" value="1"/>
</dbReference>
<keyword evidence="6" id="KW-0378">Hydrolase</keyword>
<keyword evidence="4 9" id="KW-0812">Transmembrane</keyword>
<dbReference type="PANTHER" id="PTHR13683">
    <property type="entry name" value="ASPARTYL PROTEASES"/>
    <property type="match status" value="1"/>
</dbReference>
<organism evidence="12 13">
    <name type="scientific">Symbiodinium microadriaticum</name>
    <name type="common">Dinoflagellate</name>
    <name type="synonym">Zooxanthella microadriatica</name>
    <dbReference type="NCBI Taxonomy" id="2951"/>
    <lineage>
        <taxon>Eukaryota</taxon>
        <taxon>Sar</taxon>
        <taxon>Alveolata</taxon>
        <taxon>Dinophyceae</taxon>
        <taxon>Suessiales</taxon>
        <taxon>Symbiodiniaceae</taxon>
        <taxon>Symbiodinium</taxon>
    </lineage>
</organism>
<evidence type="ECO:0000313" key="13">
    <source>
        <dbReference type="Proteomes" id="UP000186817"/>
    </source>
</evidence>
<dbReference type="Proteomes" id="UP000186817">
    <property type="component" value="Unassembled WGS sequence"/>
</dbReference>
<dbReference type="Gene3D" id="3.40.630.30">
    <property type="match status" value="1"/>
</dbReference>
<reference evidence="12 13" key="1">
    <citation type="submission" date="2016-02" db="EMBL/GenBank/DDBJ databases">
        <title>Genome analysis of coral dinoflagellate symbionts highlights evolutionary adaptations to a symbiotic lifestyle.</title>
        <authorList>
            <person name="Aranda M."/>
            <person name="Li Y."/>
            <person name="Liew Y.J."/>
            <person name="Baumgarten S."/>
            <person name="Simakov O."/>
            <person name="Wilson M."/>
            <person name="Piel J."/>
            <person name="Ashoor H."/>
            <person name="Bougouffa S."/>
            <person name="Bajic V.B."/>
            <person name="Ryu T."/>
            <person name="Ravasi T."/>
            <person name="Bayer T."/>
            <person name="Micklem G."/>
            <person name="Kim H."/>
            <person name="Bhak J."/>
            <person name="Lajeunesse T.C."/>
            <person name="Voolstra C.R."/>
        </authorList>
    </citation>
    <scope>NUCLEOTIDE SEQUENCE [LARGE SCALE GENOMIC DNA]</scope>
    <source>
        <strain evidence="12 13">CCMP2467</strain>
    </source>
</reference>
<accession>A0A1Q9DB50</accession>
<evidence type="ECO:0000256" key="8">
    <source>
        <dbReference type="ARBA" id="ARBA00023136"/>
    </source>
</evidence>
<evidence type="ECO:0000256" key="9">
    <source>
        <dbReference type="SAM" id="Phobius"/>
    </source>
</evidence>
<proteinExistence type="inferred from homology"/>
<keyword evidence="3 12" id="KW-0645">Protease</keyword>
<feature type="domain" description="Peptidase A1" evidence="11">
    <location>
        <begin position="222"/>
        <end position="319"/>
    </location>
</feature>
<dbReference type="InterPro" id="IPR033121">
    <property type="entry name" value="PEPTIDASE_A1"/>
</dbReference>
<dbReference type="EMBL" id="LSRX01000625">
    <property type="protein sequence ID" value="OLP92360.1"/>
    <property type="molecule type" value="Genomic_DNA"/>
</dbReference>
<dbReference type="AlphaFoldDB" id="A0A1Q9DB50"/>
<keyword evidence="5" id="KW-0732">Signal</keyword>
<comment type="caution">
    <text evidence="12">The sequence shown here is derived from an EMBL/GenBank/DDBJ whole genome shotgun (WGS) entry which is preliminary data.</text>
</comment>
<dbReference type="PROSITE" id="PS51186">
    <property type="entry name" value="GNAT"/>
    <property type="match status" value="1"/>
</dbReference>
<evidence type="ECO:0000256" key="6">
    <source>
        <dbReference type="ARBA" id="ARBA00022801"/>
    </source>
</evidence>
<sequence>MHCLGGCAAFATRGCSRSHQSCSERDAARAKRHSADFASGRKCDTGATDGSRHGMAQKVVHVLLLVGFRSFCAAAAPDNGLAAMADAATAKKEEPESQEHPGVELPASPEVKLIDLDINFADLDPERQDKLRSSKSSGIDLEHHKYWSSKQVQDSWTSFATATFRFQENMNRFKPNVRNLAWRPEHNQLHIFTFNVETLIGHGKQEVERTKLFGNINAYAYFFAELLVGTPPQSASVIVDTGSALCGFPCAGCSHCGNHLDPPFDMEASNTSRTLPCGPDCNRCDAARCGYLQSYSEGSSISGVWFRDLVMLNGESLSSLDAMDFQRRRNLHVVLFGLAGLVCLPLGFVGPVARSPTGTPGRKLRRISASAITLSRIPTGEGLMQKIDEEMLQRLEEADLEVGMPDMSDLEEMTALMVDAFDRTLAKKRWDESNPFAEYANAFIDADETDKIAKGMQMRLDVSLQYQNLRRPVKQDESMALVARAKQGPLVAYVELCVLANDGRRPEDDDESLPEGVTKQPYLSNLCVAPPFRRSGIGKALLRVAEDVVRYIWKDSKMYLHIDEYKPARLLYESVGYAAVSDTDAEGVTHMMKELPPIEEEIDDDEGEDYFVSEEDLANMKAIEGGSERLALGAGKDA</sequence>
<evidence type="ECO:0000256" key="2">
    <source>
        <dbReference type="ARBA" id="ARBA00007447"/>
    </source>
</evidence>
<evidence type="ECO:0000313" key="12">
    <source>
        <dbReference type="EMBL" id="OLP92360.1"/>
    </source>
</evidence>
<gene>
    <name evidence="12" type="primary">ASPG1</name>
    <name evidence="12" type="ORF">AK812_SmicGene25828</name>
</gene>
<evidence type="ECO:0000256" key="7">
    <source>
        <dbReference type="ARBA" id="ARBA00022989"/>
    </source>
</evidence>
<evidence type="ECO:0000256" key="3">
    <source>
        <dbReference type="ARBA" id="ARBA00022670"/>
    </source>
</evidence>
<dbReference type="InterPro" id="IPR032861">
    <property type="entry name" value="TAXi_N"/>
</dbReference>
<dbReference type="Pfam" id="PF14543">
    <property type="entry name" value="TAXi_N"/>
    <property type="match status" value="1"/>
</dbReference>
<dbReference type="GO" id="GO:0016747">
    <property type="term" value="F:acyltransferase activity, transferring groups other than amino-acyl groups"/>
    <property type="evidence" value="ECO:0007669"/>
    <property type="project" value="InterPro"/>
</dbReference>
<name>A0A1Q9DB50_SYMMI</name>
<dbReference type="GO" id="GO:0004190">
    <property type="term" value="F:aspartic-type endopeptidase activity"/>
    <property type="evidence" value="ECO:0007669"/>
    <property type="project" value="InterPro"/>
</dbReference>
<dbReference type="InterPro" id="IPR000182">
    <property type="entry name" value="GNAT_dom"/>
</dbReference>
<dbReference type="Pfam" id="PF13508">
    <property type="entry name" value="Acetyltransf_7"/>
    <property type="match status" value="1"/>
</dbReference>
<dbReference type="InterPro" id="IPR001461">
    <property type="entry name" value="Aspartic_peptidase_A1"/>
</dbReference>
<feature type="domain" description="N-acetyltransferase" evidence="10">
    <location>
        <begin position="453"/>
        <end position="596"/>
    </location>
</feature>
<keyword evidence="7 9" id="KW-1133">Transmembrane helix</keyword>
<dbReference type="OrthoDB" id="430195at2759"/>
<dbReference type="SUPFAM" id="SSF55729">
    <property type="entry name" value="Acyl-CoA N-acyltransferases (Nat)"/>
    <property type="match status" value="1"/>
</dbReference>
<comment type="similarity">
    <text evidence="2">Belongs to the peptidase A1 family.</text>
</comment>
<evidence type="ECO:0000259" key="11">
    <source>
        <dbReference type="PROSITE" id="PS51767"/>
    </source>
</evidence>
<dbReference type="GO" id="GO:0006508">
    <property type="term" value="P:proteolysis"/>
    <property type="evidence" value="ECO:0007669"/>
    <property type="project" value="UniProtKB-KW"/>
</dbReference>
<keyword evidence="8 9" id="KW-0472">Membrane</keyword>
<evidence type="ECO:0000256" key="4">
    <source>
        <dbReference type="ARBA" id="ARBA00022692"/>
    </source>
</evidence>
<evidence type="ECO:0000256" key="5">
    <source>
        <dbReference type="ARBA" id="ARBA00022729"/>
    </source>
</evidence>
<feature type="transmembrane region" description="Helical" evidence="9">
    <location>
        <begin position="333"/>
        <end position="353"/>
    </location>
</feature>